<dbReference type="GO" id="GO:0043190">
    <property type="term" value="C:ATP-binding cassette (ABC) transporter complex"/>
    <property type="evidence" value="ECO:0007669"/>
    <property type="project" value="InterPro"/>
</dbReference>
<keyword evidence="1" id="KW-1133">Transmembrane helix</keyword>
<dbReference type="InterPro" id="IPR030802">
    <property type="entry name" value="Permease_MalE"/>
</dbReference>
<feature type="transmembrane region" description="Helical" evidence="1">
    <location>
        <begin position="230"/>
        <end position="253"/>
    </location>
</feature>
<dbReference type="RefSeq" id="WP_051551038.1">
    <property type="nucleotide sequence ID" value="NZ_CAAAHN010000003.1"/>
</dbReference>
<dbReference type="Pfam" id="PF02405">
    <property type="entry name" value="MlaE"/>
    <property type="match status" value="1"/>
</dbReference>
<feature type="transmembrane region" description="Helical" evidence="1">
    <location>
        <begin position="59"/>
        <end position="82"/>
    </location>
</feature>
<dbReference type="EMBL" id="LNYC01000001">
    <property type="protein sequence ID" value="KTD04837.1"/>
    <property type="molecule type" value="Genomic_DNA"/>
</dbReference>
<accession>A0A0W0UAI0</accession>
<gene>
    <name evidence="2" type="ORF">Lgee_0021</name>
</gene>
<keyword evidence="1" id="KW-0812">Transmembrane</keyword>
<name>A0A0W0UAI0_9GAMM</name>
<evidence type="ECO:0000256" key="1">
    <source>
        <dbReference type="SAM" id="Phobius"/>
    </source>
</evidence>
<keyword evidence="3" id="KW-1185">Reference proteome</keyword>
<comment type="caution">
    <text evidence="2">The sequence shown here is derived from an EMBL/GenBank/DDBJ whole genome shotgun (WGS) entry which is preliminary data.</text>
</comment>
<evidence type="ECO:0000313" key="3">
    <source>
        <dbReference type="Proteomes" id="UP000054785"/>
    </source>
</evidence>
<evidence type="ECO:0000313" key="2">
    <source>
        <dbReference type="EMBL" id="KTD04837.1"/>
    </source>
</evidence>
<sequence>MRFFFRIGLLSQQLIRSLVLFFGFLGHLGSAFRDFLLLRITVSLMAIQKIIYHSGAKIIMPLSIISLLAGMSASISARSLLARYNLQRQAMAYAQAMLINDMLPIFIGLVLSVQTALNAIDETARIMRQQRTPDDVMTEYVLPTLFGVMLTALLLYIYLFAISFTSLYYSFHYLQGTNFDEYLAHLDNSFSLAEYLISLAKTLFFGAIAAFGACYYYYYVSIYRTQQRRVVSRILTRSAFWMIVMAALIKFMVV</sequence>
<dbReference type="Proteomes" id="UP000054785">
    <property type="component" value="Unassembled WGS sequence"/>
</dbReference>
<dbReference type="PATRIC" id="fig|45065.4.peg.24"/>
<keyword evidence="1" id="KW-0472">Membrane</keyword>
<feature type="transmembrane region" description="Helical" evidence="1">
    <location>
        <begin position="102"/>
        <end position="120"/>
    </location>
</feature>
<dbReference type="AlphaFoldDB" id="A0A0W0UAI0"/>
<reference evidence="2 3" key="1">
    <citation type="submission" date="2015-11" db="EMBL/GenBank/DDBJ databases">
        <title>Genomic analysis of 38 Legionella species identifies large and diverse effector repertoires.</title>
        <authorList>
            <person name="Burstein D."/>
            <person name="Amaro F."/>
            <person name="Zusman T."/>
            <person name="Lifshitz Z."/>
            <person name="Cohen O."/>
            <person name="Gilbert J.A."/>
            <person name="Pupko T."/>
            <person name="Shuman H.A."/>
            <person name="Segal G."/>
        </authorList>
    </citation>
    <scope>NUCLEOTIDE SEQUENCE [LARGE SCALE GENOMIC DNA]</scope>
    <source>
        <strain evidence="2 3">ATCC 49504</strain>
    </source>
</reference>
<feature type="transmembrane region" description="Helical" evidence="1">
    <location>
        <begin position="195"/>
        <end position="218"/>
    </location>
</feature>
<feature type="transmembrane region" description="Helical" evidence="1">
    <location>
        <begin position="7"/>
        <end position="29"/>
    </location>
</feature>
<organism evidence="2 3">
    <name type="scientific">Legionella geestiana</name>
    <dbReference type="NCBI Taxonomy" id="45065"/>
    <lineage>
        <taxon>Bacteria</taxon>
        <taxon>Pseudomonadati</taxon>
        <taxon>Pseudomonadota</taxon>
        <taxon>Gammaproteobacteria</taxon>
        <taxon>Legionellales</taxon>
        <taxon>Legionellaceae</taxon>
        <taxon>Legionella</taxon>
    </lineage>
</organism>
<feature type="transmembrane region" description="Helical" evidence="1">
    <location>
        <begin position="140"/>
        <end position="169"/>
    </location>
</feature>
<protein>
    <submittedName>
        <fullName evidence="2">Putative ABC transport system permease</fullName>
    </submittedName>
</protein>
<proteinExistence type="predicted"/>
<dbReference type="STRING" id="45065.Lgee_0021"/>